<dbReference type="Proteomes" id="UP000887013">
    <property type="component" value="Unassembled WGS sequence"/>
</dbReference>
<organism evidence="2 3">
    <name type="scientific">Nephila pilipes</name>
    <name type="common">Giant wood spider</name>
    <name type="synonym">Nephila maculata</name>
    <dbReference type="NCBI Taxonomy" id="299642"/>
    <lineage>
        <taxon>Eukaryota</taxon>
        <taxon>Metazoa</taxon>
        <taxon>Ecdysozoa</taxon>
        <taxon>Arthropoda</taxon>
        <taxon>Chelicerata</taxon>
        <taxon>Arachnida</taxon>
        <taxon>Araneae</taxon>
        <taxon>Araneomorphae</taxon>
        <taxon>Entelegynae</taxon>
        <taxon>Araneoidea</taxon>
        <taxon>Nephilidae</taxon>
        <taxon>Nephila</taxon>
    </lineage>
</organism>
<sequence length="86" mass="9657">MKGDLAPVAKVMIKFSVQNLLQERANDPHWSRTRMSPEGPGTRGKSQEHLRLLTSSEEEESKTGVTSLQRSNAVNFSRSDMIEIKT</sequence>
<dbReference type="AlphaFoldDB" id="A0A8X6Q391"/>
<protein>
    <submittedName>
        <fullName evidence="2">Uncharacterized protein</fullName>
    </submittedName>
</protein>
<keyword evidence="3" id="KW-1185">Reference proteome</keyword>
<comment type="caution">
    <text evidence="2">The sequence shown here is derived from an EMBL/GenBank/DDBJ whole genome shotgun (WGS) entry which is preliminary data.</text>
</comment>
<proteinExistence type="predicted"/>
<reference evidence="2" key="1">
    <citation type="submission" date="2020-08" db="EMBL/GenBank/DDBJ databases">
        <title>Multicomponent nature underlies the extraordinary mechanical properties of spider dragline silk.</title>
        <authorList>
            <person name="Kono N."/>
            <person name="Nakamura H."/>
            <person name="Mori M."/>
            <person name="Yoshida Y."/>
            <person name="Ohtoshi R."/>
            <person name="Malay A.D."/>
            <person name="Moran D.A.P."/>
            <person name="Tomita M."/>
            <person name="Numata K."/>
            <person name="Arakawa K."/>
        </authorList>
    </citation>
    <scope>NUCLEOTIDE SEQUENCE</scope>
</reference>
<name>A0A8X6Q391_NEPPI</name>
<feature type="region of interest" description="Disordered" evidence="1">
    <location>
        <begin position="24"/>
        <end position="68"/>
    </location>
</feature>
<dbReference type="EMBL" id="BMAW01074848">
    <property type="protein sequence ID" value="GFT93897.1"/>
    <property type="molecule type" value="Genomic_DNA"/>
</dbReference>
<evidence type="ECO:0000313" key="2">
    <source>
        <dbReference type="EMBL" id="GFT93897.1"/>
    </source>
</evidence>
<gene>
    <name evidence="2" type="ORF">NPIL_685351</name>
</gene>
<evidence type="ECO:0000256" key="1">
    <source>
        <dbReference type="SAM" id="MobiDB-lite"/>
    </source>
</evidence>
<accession>A0A8X6Q391</accession>
<evidence type="ECO:0000313" key="3">
    <source>
        <dbReference type="Proteomes" id="UP000887013"/>
    </source>
</evidence>